<dbReference type="Proteomes" id="UP000612055">
    <property type="component" value="Unassembled WGS sequence"/>
</dbReference>
<feature type="transmembrane region" description="Helical" evidence="2">
    <location>
        <begin position="1694"/>
        <end position="1715"/>
    </location>
</feature>
<name>A0A835XN65_9CHLO</name>
<dbReference type="PANTHER" id="PTHR19862:SF14">
    <property type="entry name" value="WD REPEAT-CONTAINING PROTEIN 48"/>
    <property type="match status" value="1"/>
</dbReference>
<dbReference type="GO" id="GO:0043130">
    <property type="term" value="F:ubiquitin binding"/>
    <property type="evidence" value="ECO:0007669"/>
    <property type="project" value="TreeGrafter"/>
</dbReference>
<dbReference type="SUPFAM" id="SSF51126">
    <property type="entry name" value="Pectin lyase-like"/>
    <property type="match status" value="2"/>
</dbReference>
<dbReference type="EMBL" id="JAEHOE010000103">
    <property type="protein sequence ID" value="KAG2486976.1"/>
    <property type="molecule type" value="Genomic_DNA"/>
</dbReference>
<feature type="region of interest" description="Disordered" evidence="1">
    <location>
        <begin position="1492"/>
        <end position="1526"/>
    </location>
</feature>
<feature type="region of interest" description="Disordered" evidence="1">
    <location>
        <begin position="1824"/>
        <end position="1849"/>
    </location>
</feature>
<dbReference type="InterPro" id="IPR051246">
    <property type="entry name" value="WDR48"/>
</dbReference>
<feature type="transmembrane region" description="Helical" evidence="2">
    <location>
        <begin position="1721"/>
        <end position="1739"/>
    </location>
</feature>
<dbReference type="OrthoDB" id="547225at2759"/>
<feature type="region of interest" description="Disordered" evidence="1">
    <location>
        <begin position="1440"/>
        <end position="1477"/>
    </location>
</feature>
<feature type="region of interest" description="Disordered" evidence="1">
    <location>
        <begin position="1884"/>
        <end position="1952"/>
    </location>
</feature>
<gene>
    <name evidence="3" type="ORF">HYH03_014349</name>
</gene>
<comment type="caution">
    <text evidence="3">The sequence shown here is derived from an EMBL/GenBank/DDBJ whole genome shotgun (WGS) entry which is preliminary data.</text>
</comment>
<evidence type="ECO:0000256" key="2">
    <source>
        <dbReference type="SAM" id="Phobius"/>
    </source>
</evidence>
<feature type="transmembrane region" description="Helical" evidence="2">
    <location>
        <begin position="1792"/>
        <end position="1811"/>
    </location>
</feature>
<accession>A0A835XN65</accession>
<evidence type="ECO:0000313" key="3">
    <source>
        <dbReference type="EMBL" id="KAG2486976.1"/>
    </source>
</evidence>
<dbReference type="PANTHER" id="PTHR19862">
    <property type="entry name" value="WD REPEAT-CONTAINING PROTEIN 48"/>
    <property type="match status" value="1"/>
</dbReference>
<protein>
    <submittedName>
        <fullName evidence="3">Uncharacterized protein</fullName>
    </submittedName>
</protein>
<feature type="transmembrane region" description="Helical" evidence="2">
    <location>
        <begin position="1643"/>
        <end position="1668"/>
    </location>
</feature>
<keyword evidence="2" id="KW-0812">Transmembrane</keyword>
<feature type="transmembrane region" description="Helical" evidence="2">
    <location>
        <begin position="1751"/>
        <end position="1772"/>
    </location>
</feature>
<sequence length="1952" mass="199975">MRRILTGRCKHCSSTGGGGGGGGGGAAAQLSGVRLSRRESVANSSSDGGGGSPDWGLTIVGVPRLRLVNSVISDLPLSPAGPLLEVLGCDELSLQNVVLSRLVARPPWGAFGAVRVAGSLRRAAVQGMRCHDVWGARGWACLLLSADSASRAADGVTNTVEVNITESVFEDNAASGAAGVYGVSCPLSDDAFGSGVETGQQQQPDGFGAVAVQALPGAAGGSAAAESADDSLNGIELTVLTRLVLNVSTLDGNFATWGGAAALVPTASSPATTAATKLKAGVFHSEEPARNIRLQANSRIYNNSVDEEGGAVFSTDSSVDGFVITGGTQVFGNRAAYRGAVVYADKKLANLIIEDGSQVYDNVAPNGGGVAAAGSSMERITIRNSSVYRNRAARGGCLFTPGTLRGFQVVAGSSVHDNSAAGDSISGGGVALAMGTVADVLVSNSIVFSNTADYTGGFIQSDTALLNVSFVAGSRVYNNSAAFGGSVFCGGPIDGFVVDSSEVSGNKASRGNAGGGGVGAVLATQQSLAHVWIRNGSRLFDNAAELSGSIMSAAGSAANVTVSGSDLYGNFAGASQVLGNAASKDGGWLYVAGSSAALLIEGGSTLGWNSGGASGGAIALLGPCGRLVLNGSALVGNRAGASGGAIAAASVVGGGSVEACNVSANSAGQHGGGLYLEGLSGRLEVSWSAFEGNAAVVGRGGSLYATAKQGRLQSAAGLSIGDTLFRSSTAGSGGGAVVVNVSSGGCAAADATGPACPSVTLRNTSFLNCSAALSGDGGGLAATLSGPSLALTACRFEGCSAELGRGGGAFVESTGITNQATSSGGGLLLQGVQQAWLEHVGFTGNGAATGGGLYVSAGASQQQTSTARRLLPSASADATMLVLADFLFANNEADADSASSSTSPAYAGYGGSIFLSQSVAAALIRGSFQCNSASEFGPGVATLQDMGSCSRGDQQANTTTTLEAGQTLRRVPGVASSLRVELVNAAGETVSDHPSITVLLSFGAGGSFDAVQSVPNGPVPLYQGVAIWESVIFRGWAGSGYRLNVSVEVREVLSSTVAEVTPSSVAVELLPCPLGSSIQAGPAARPDQASCQPCPSLQFSLWVDPRNSSMNAVESFSNTTLADVLEKGVCHPCPSDAYCPGGAVVVPLAGFWQSAANSTLMHRCFSDAACAPGSGTPAAVNTSSSTTSASARLVACQQAWYASQPPGAAVVAALNASNATTTCLLWDAGPGYSPASSYPQLQCAEGYGGLLCATCDPGHHLTSSFDCQECPSQGATVVLGALAFLATSALILFTAWTTFQEDYMKQEAGQQVNASDKLAVLITHMQYLIIITRLNLGWPDIINRMTGALSALTGVSTLTFSPTCLFSGLDSAGQARVRYAWSFISPIMATALAMLVWTVRYMFYNQALLRRGGLTRPVGKALPVRHRWSFNSYVSAKGPLEGTETSSVAPSSYPSAEQQHGDELSQGGPAPEPPLPAASALEPVTVARMLKNPSFSPPSLRNPSSIAPAAPPLPPASERRPVQPWSVSNPKRHFRLSTLTHRVSSLLAGLRQSVKIMTTVRPSAAIVHLDQAVNLPRQLRIMLLVAVSILYPALAQVALSTFACRRLDTGAGPYPETQLATWGYGYWVSDMNQECYLGSHQSIFVPLGAVCVFVFCVVPPLAIFWLLWRKRSTLDEPRTRAMYGFLYHRYRRPFYLFESVKEVQVLMLVIVDVFANTIYQYQQALLLLCVLLCIGVVNMSCRALRAKLLGLLEYLSLMVLALSITLGLFFVGGGAGSEMGLDSQSAEDAVTIIILIVNAGLLVVFGLLIAWPGIVRLQRRAAGADRDNSSGPAEQEHMEGVSGASRVPEASATVVAQALGRRAPRPLEEPAPITDGLQQAQDLQGEPGMQAQEDCPSAPPGGDGVDNQLLLGEDVPAEDEAQIEASGRQLSPAGSPSQTQQGVDSHVAISMH</sequence>
<feature type="compositionally biased region" description="Basic and acidic residues" evidence="1">
    <location>
        <begin position="1824"/>
        <end position="1839"/>
    </location>
</feature>
<keyword evidence="2" id="KW-1133">Transmembrane helix</keyword>
<keyword evidence="2" id="KW-0472">Membrane</keyword>
<organism evidence="3 4">
    <name type="scientific">Edaphochlamys debaryana</name>
    <dbReference type="NCBI Taxonomy" id="47281"/>
    <lineage>
        <taxon>Eukaryota</taxon>
        <taxon>Viridiplantae</taxon>
        <taxon>Chlorophyta</taxon>
        <taxon>core chlorophytes</taxon>
        <taxon>Chlorophyceae</taxon>
        <taxon>CS clade</taxon>
        <taxon>Chlamydomonadales</taxon>
        <taxon>Chlamydomonadales incertae sedis</taxon>
        <taxon>Edaphochlamys</taxon>
    </lineage>
</organism>
<feature type="transmembrane region" description="Helical" evidence="2">
    <location>
        <begin position="1581"/>
        <end position="1603"/>
    </location>
</feature>
<keyword evidence="4" id="KW-1185">Reference proteome</keyword>
<feature type="transmembrane region" description="Helical" evidence="2">
    <location>
        <begin position="1277"/>
        <end position="1297"/>
    </location>
</feature>
<proteinExistence type="predicted"/>
<dbReference type="InterPro" id="IPR011050">
    <property type="entry name" value="Pectin_lyase_fold/virulence"/>
</dbReference>
<dbReference type="GO" id="GO:0000724">
    <property type="term" value="P:double-strand break repair via homologous recombination"/>
    <property type="evidence" value="ECO:0007669"/>
    <property type="project" value="TreeGrafter"/>
</dbReference>
<feature type="compositionally biased region" description="Polar residues" evidence="1">
    <location>
        <begin position="1443"/>
        <end position="1458"/>
    </location>
</feature>
<evidence type="ECO:0000313" key="4">
    <source>
        <dbReference type="Proteomes" id="UP000612055"/>
    </source>
</evidence>
<feature type="compositionally biased region" description="Polar residues" evidence="1">
    <location>
        <begin position="1493"/>
        <end position="1502"/>
    </location>
</feature>
<feature type="transmembrane region" description="Helical" evidence="2">
    <location>
        <begin position="1379"/>
        <end position="1403"/>
    </location>
</feature>
<reference evidence="3" key="1">
    <citation type="journal article" date="2020" name="bioRxiv">
        <title>Comparative genomics of Chlamydomonas.</title>
        <authorList>
            <person name="Craig R.J."/>
            <person name="Hasan A.R."/>
            <person name="Ness R.W."/>
            <person name="Keightley P.D."/>
        </authorList>
    </citation>
    <scope>NUCLEOTIDE SEQUENCE</scope>
    <source>
        <strain evidence="3">CCAP 11/70</strain>
    </source>
</reference>
<feature type="compositionally biased region" description="Polar residues" evidence="1">
    <location>
        <begin position="1928"/>
        <end position="1943"/>
    </location>
</feature>
<evidence type="ECO:0000256" key="1">
    <source>
        <dbReference type="SAM" id="MobiDB-lite"/>
    </source>
</evidence>